<protein>
    <submittedName>
        <fullName evidence="1">Uncharacterized protein</fullName>
    </submittedName>
</protein>
<organism evidence="1 2">
    <name type="scientific">Nitrospira tepida</name>
    <dbReference type="NCBI Taxonomy" id="2973512"/>
    <lineage>
        <taxon>Bacteria</taxon>
        <taxon>Pseudomonadati</taxon>
        <taxon>Nitrospirota</taxon>
        <taxon>Nitrospiria</taxon>
        <taxon>Nitrospirales</taxon>
        <taxon>Nitrospiraceae</taxon>
        <taxon>Nitrospira</taxon>
    </lineage>
</organism>
<evidence type="ECO:0000313" key="2">
    <source>
        <dbReference type="Proteomes" id="UP001179121"/>
    </source>
</evidence>
<evidence type="ECO:0000313" key="1">
    <source>
        <dbReference type="EMBL" id="CAI4031359.1"/>
    </source>
</evidence>
<keyword evidence="2" id="KW-1185">Reference proteome</keyword>
<sequence>MGLEGQTMVSVLPVLMRKGRGNFFQESNGSGNKGLLVPVLDETEADGTVPAAGLDPVPVRGTEVLRFVVPGTATDHAQAVAWPAPLVNTAWEKIARRRPSVSAC</sequence>
<dbReference type="AlphaFoldDB" id="A0AA86T6U6"/>
<dbReference type="EMBL" id="OX365700">
    <property type="protein sequence ID" value="CAI4031359.1"/>
    <property type="molecule type" value="Genomic_DNA"/>
</dbReference>
<reference evidence="1" key="1">
    <citation type="submission" date="2022-10" db="EMBL/GenBank/DDBJ databases">
        <authorList>
            <person name="Koch H."/>
        </authorList>
    </citation>
    <scope>NUCLEOTIDE SEQUENCE</scope>
    <source>
        <strain evidence="1">DNF</strain>
    </source>
</reference>
<accession>A0AA86T6U6</accession>
<proteinExistence type="predicted"/>
<name>A0AA86T6U6_9BACT</name>
<gene>
    <name evidence="1" type="ORF">DNFV4_01781</name>
</gene>
<dbReference type="Proteomes" id="UP001179121">
    <property type="component" value="Chromosome"/>
</dbReference>
<dbReference type="KEGG" id="nti:DNFV4_01781"/>